<evidence type="ECO:0000313" key="2">
    <source>
        <dbReference type="Proteomes" id="UP000297245"/>
    </source>
</evidence>
<dbReference type="AlphaFoldDB" id="A0A4S8L4P1"/>
<dbReference type="Proteomes" id="UP000297245">
    <property type="component" value="Unassembled WGS sequence"/>
</dbReference>
<dbReference type="EMBL" id="ML179659">
    <property type="protein sequence ID" value="THU83499.1"/>
    <property type="molecule type" value="Genomic_DNA"/>
</dbReference>
<protein>
    <submittedName>
        <fullName evidence="1">Uncharacterized protein</fullName>
    </submittedName>
</protein>
<accession>A0A4S8L4P1</accession>
<gene>
    <name evidence="1" type="ORF">K435DRAFT_871228</name>
</gene>
<proteinExistence type="predicted"/>
<keyword evidence="2" id="KW-1185">Reference proteome</keyword>
<dbReference type="OrthoDB" id="5946233at2759"/>
<evidence type="ECO:0000313" key="1">
    <source>
        <dbReference type="EMBL" id="THU83499.1"/>
    </source>
</evidence>
<organism evidence="1 2">
    <name type="scientific">Dendrothele bispora (strain CBS 962.96)</name>
    <dbReference type="NCBI Taxonomy" id="1314807"/>
    <lineage>
        <taxon>Eukaryota</taxon>
        <taxon>Fungi</taxon>
        <taxon>Dikarya</taxon>
        <taxon>Basidiomycota</taxon>
        <taxon>Agaricomycotina</taxon>
        <taxon>Agaricomycetes</taxon>
        <taxon>Agaricomycetidae</taxon>
        <taxon>Agaricales</taxon>
        <taxon>Agaricales incertae sedis</taxon>
        <taxon>Dendrothele</taxon>
    </lineage>
</organism>
<reference evidence="1 2" key="1">
    <citation type="journal article" date="2019" name="Nat. Ecol. Evol.">
        <title>Megaphylogeny resolves global patterns of mushroom evolution.</title>
        <authorList>
            <person name="Varga T."/>
            <person name="Krizsan K."/>
            <person name="Foldi C."/>
            <person name="Dima B."/>
            <person name="Sanchez-Garcia M."/>
            <person name="Sanchez-Ramirez S."/>
            <person name="Szollosi G.J."/>
            <person name="Szarkandi J.G."/>
            <person name="Papp V."/>
            <person name="Albert L."/>
            <person name="Andreopoulos W."/>
            <person name="Angelini C."/>
            <person name="Antonin V."/>
            <person name="Barry K.W."/>
            <person name="Bougher N.L."/>
            <person name="Buchanan P."/>
            <person name="Buyck B."/>
            <person name="Bense V."/>
            <person name="Catcheside P."/>
            <person name="Chovatia M."/>
            <person name="Cooper J."/>
            <person name="Damon W."/>
            <person name="Desjardin D."/>
            <person name="Finy P."/>
            <person name="Geml J."/>
            <person name="Haridas S."/>
            <person name="Hughes K."/>
            <person name="Justo A."/>
            <person name="Karasinski D."/>
            <person name="Kautmanova I."/>
            <person name="Kiss B."/>
            <person name="Kocsube S."/>
            <person name="Kotiranta H."/>
            <person name="LaButti K.M."/>
            <person name="Lechner B.E."/>
            <person name="Liimatainen K."/>
            <person name="Lipzen A."/>
            <person name="Lukacs Z."/>
            <person name="Mihaltcheva S."/>
            <person name="Morgado L.N."/>
            <person name="Niskanen T."/>
            <person name="Noordeloos M.E."/>
            <person name="Ohm R.A."/>
            <person name="Ortiz-Santana B."/>
            <person name="Ovrebo C."/>
            <person name="Racz N."/>
            <person name="Riley R."/>
            <person name="Savchenko A."/>
            <person name="Shiryaev A."/>
            <person name="Soop K."/>
            <person name="Spirin V."/>
            <person name="Szebenyi C."/>
            <person name="Tomsovsky M."/>
            <person name="Tulloss R.E."/>
            <person name="Uehling J."/>
            <person name="Grigoriev I.V."/>
            <person name="Vagvolgyi C."/>
            <person name="Papp T."/>
            <person name="Martin F.M."/>
            <person name="Miettinen O."/>
            <person name="Hibbett D.S."/>
            <person name="Nagy L.G."/>
        </authorList>
    </citation>
    <scope>NUCLEOTIDE SEQUENCE [LARGE SCALE GENOMIC DNA]</scope>
    <source>
        <strain evidence="1 2">CBS 962.96</strain>
    </source>
</reference>
<name>A0A4S8L4P1_DENBC</name>
<sequence>MARQMTFKDEHPERYNALNFKVLIDPNADYIQEAERLYAPPDHPVFQFVPPEFAYWAQLYYEMIGSPPVIHGRIAGLYNTLNLSGYGDVNAEEDPATFPLTIIDDLISLGYDEESGYMGGVRGGLGVENQDGDLVWHS</sequence>